<comment type="caution">
    <text evidence="1">The sequence shown here is derived from an EMBL/GenBank/DDBJ whole genome shotgun (WGS) entry which is preliminary data.</text>
</comment>
<proteinExistence type="predicted"/>
<protein>
    <submittedName>
        <fullName evidence="1">Uncharacterized protein</fullName>
    </submittedName>
</protein>
<gene>
    <name evidence="1" type="ORF">DXB38_00860</name>
</gene>
<dbReference type="AlphaFoldDB" id="A0A3E5ENL6"/>
<dbReference type="EMBL" id="QSUZ01000001">
    <property type="protein sequence ID" value="RGN90569.1"/>
    <property type="molecule type" value="Genomic_DNA"/>
</dbReference>
<reference evidence="1 2" key="1">
    <citation type="submission" date="2018-08" db="EMBL/GenBank/DDBJ databases">
        <title>A genome reference for cultivated species of the human gut microbiota.</title>
        <authorList>
            <person name="Zou Y."/>
            <person name="Xue W."/>
            <person name="Luo G."/>
        </authorList>
    </citation>
    <scope>NUCLEOTIDE SEQUENCE [LARGE SCALE GENOMIC DNA]</scope>
    <source>
        <strain evidence="1 2">OM03-6</strain>
    </source>
</reference>
<evidence type="ECO:0000313" key="2">
    <source>
        <dbReference type="Proteomes" id="UP000261105"/>
    </source>
</evidence>
<accession>A0A3E5ENL6</accession>
<evidence type="ECO:0000313" key="1">
    <source>
        <dbReference type="EMBL" id="RGN90569.1"/>
    </source>
</evidence>
<dbReference type="Proteomes" id="UP000261105">
    <property type="component" value="Unassembled WGS sequence"/>
</dbReference>
<sequence>MKFKSNAKYNEEPKTGSVFALKYNSLVIVIHKYVGYGDTLFLNCSTLGVFNCNLGTEDFEEAVSKTKEIIMREVNKIREDAYKFYSDTNIEFDRY</sequence>
<name>A0A3E5ENL6_9FIRM</name>
<organism evidence="1 2">
    <name type="scientific">Blautia obeum</name>
    <dbReference type="NCBI Taxonomy" id="40520"/>
    <lineage>
        <taxon>Bacteria</taxon>
        <taxon>Bacillati</taxon>
        <taxon>Bacillota</taxon>
        <taxon>Clostridia</taxon>
        <taxon>Lachnospirales</taxon>
        <taxon>Lachnospiraceae</taxon>
        <taxon>Blautia</taxon>
    </lineage>
</organism>